<dbReference type="GO" id="GO:0007010">
    <property type="term" value="P:cytoskeleton organization"/>
    <property type="evidence" value="ECO:0007669"/>
    <property type="project" value="TreeGrafter"/>
</dbReference>
<feature type="region of interest" description="Disordered" evidence="16">
    <location>
        <begin position="586"/>
        <end position="622"/>
    </location>
</feature>
<evidence type="ECO:0000256" key="6">
    <source>
        <dbReference type="ARBA" id="ARBA00022490"/>
    </source>
</evidence>
<feature type="domain" description="OTU" evidence="17">
    <location>
        <begin position="96"/>
        <end position="267"/>
    </location>
</feature>
<dbReference type="Pfam" id="PF02338">
    <property type="entry name" value="OTU"/>
    <property type="match status" value="1"/>
</dbReference>
<feature type="domain" description="A20-type" evidence="18">
    <location>
        <begin position="712"/>
        <end position="747"/>
    </location>
</feature>
<dbReference type="InterPro" id="IPR051346">
    <property type="entry name" value="OTU_Deubiquitinase"/>
</dbReference>
<evidence type="ECO:0000256" key="13">
    <source>
        <dbReference type="ARBA" id="ARBA00022807"/>
    </source>
</evidence>
<feature type="compositionally biased region" description="Polar residues" evidence="16">
    <location>
        <begin position="749"/>
        <end position="764"/>
    </location>
</feature>
<evidence type="ECO:0000313" key="20">
    <source>
        <dbReference type="Proteomes" id="UP000287033"/>
    </source>
</evidence>
<dbReference type="OMA" id="KCSGYCN"/>
<dbReference type="PANTHER" id="PTHR13367">
    <property type="entry name" value="UBIQUITIN THIOESTERASE"/>
    <property type="match status" value="1"/>
</dbReference>
<evidence type="ECO:0000256" key="12">
    <source>
        <dbReference type="ARBA" id="ARBA00022801"/>
    </source>
</evidence>
<keyword evidence="8" id="KW-0645">Protease</keyword>
<evidence type="ECO:0000256" key="2">
    <source>
        <dbReference type="ARBA" id="ARBA00004123"/>
    </source>
</evidence>
<keyword evidence="14" id="KW-0862">Zinc</keyword>
<dbReference type="SMART" id="SM00259">
    <property type="entry name" value="ZnF_A20"/>
    <property type="match status" value="7"/>
</dbReference>
<evidence type="ECO:0000256" key="16">
    <source>
        <dbReference type="SAM" id="MobiDB-lite"/>
    </source>
</evidence>
<evidence type="ECO:0000256" key="4">
    <source>
        <dbReference type="ARBA" id="ARBA00005865"/>
    </source>
</evidence>
<evidence type="ECO:0000256" key="15">
    <source>
        <dbReference type="ARBA" id="ARBA00023242"/>
    </source>
</evidence>
<feature type="domain" description="A20-type" evidence="18">
    <location>
        <begin position="652"/>
        <end position="687"/>
    </location>
</feature>
<dbReference type="AlphaFoldDB" id="A0A401S1H2"/>
<protein>
    <recommendedName>
        <fullName evidence="5">ubiquitinyl hydrolase 1</fullName>
        <ecNumber evidence="5">3.4.19.12</ecNumber>
    </recommendedName>
</protein>
<keyword evidence="13" id="KW-0788">Thiol protease</keyword>
<dbReference type="STRING" id="137246.A0A401S1H2"/>
<evidence type="ECO:0000259" key="18">
    <source>
        <dbReference type="PROSITE" id="PS51036"/>
    </source>
</evidence>
<feature type="domain" description="A20-type" evidence="18">
    <location>
        <begin position="475"/>
        <end position="510"/>
    </location>
</feature>
<feature type="compositionally biased region" description="Basic and acidic residues" evidence="16">
    <location>
        <begin position="587"/>
        <end position="603"/>
    </location>
</feature>
<evidence type="ECO:0000259" key="17">
    <source>
        <dbReference type="PROSITE" id="PS50802"/>
    </source>
</evidence>
<dbReference type="GO" id="GO:0070530">
    <property type="term" value="F:K63-linked polyubiquitin modification-dependent protein binding"/>
    <property type="evidence" value="ECO:0007669"/>
    <property type="project" value="TreeGrafter"/>
</dbReference>
<dbReference type="GO" id="GO:0071947">
    <property type="term" value="P:protein deubiquitination involved in ubiquitin-dependent protein catabolic process"/>
    <property type="evidence" value="ECO:0007669"/>
    <property type="project" value="TreeGrafter"/>
</dbReference>
<dbReference type="GO" id="GO:0035523">
    <property type="term" value="P:protein K29-linked deubiquitination"/>
    <property type="evidence" value="ECO:0007669"/>
    <property type="project" value="TreeGrafter"/>
</dbReference>
<feature type="compositionally biased region" description="Polar residues" evidence="16">
    <location>
        <begin position="604"/>
        <end position="622"/>
    </location>
</feature>
<evidence type="ECO:0000256" key="7">
    <source>
        <dbReference type="ARBA" id="ARBA00022553"/>
    </source>
</evidence>
<evidence type="ECO:0000256" key="14">
    <source>
        <dbReference type="ARBA" id="ARBA00022833"/>
    </source>
</evidence>
<dbReference type="CDD" id="cd22766">
    <property type="entry name" value="OTU_TNFAIP3"/>
    <property type="match status" value="1"/>
</dbReference>
<reference evidence="19 20" key="1">
    <citation type="journal article" date="2018" name="Nat. Ecol. Evol.">
        <title>Shark genomes provide insights into elasmobranch evolution and the origin of vertebrates.</title>
        <authorList>
            <person name="Hara Y"/>
            <person name="Yamaguchi K"/>
            <person name="Onimaru K"/>
            <person name="Kadota M"/>
            <person name="Koyanagi M"/>
            <person name="Keeley SD"/>
            <person name="Tatsumi K"/>
            <person name="Tanaka K"/>
            <person name="Motone F"/>
            <person name="Kageyama Y"/>
            <person name="Nozu R"/>
            <person name="Adachi N"/>
            <person name="Nishimura O"/>
            <person name="Nakagawa R"/>
            <person name="Tanegashima C"/>
            <person name="Kiyatake I"/>
            <person name="Matsumoto R"/>
            <person name="Murakumo K"/>
            <person name="Nishida K"/>
            <person name="Terakita A"/>
            <person name="Kuratani S"/>
            <person name="Sato K"/>
            <person name="Hyodo S Kuraku.S."/>
        </authorList>
    </citation>
    <scope>NUCLEOTIDE SEQUENCE [LARGE SCALE GENOMIC DNA]</scope>
</reference>
<keyword evidence="7" id="KW-0597">Phosphoprotein</keyword>
<dbReference type="PROSITE" id="PS51036">
    <property type="entry name" value="ZF_A20"/>
    <property type="match status" value="5"/>
</dbReference>
<evidence type="ECO:0000256" key="3">
    <source>
        <dbReference type="ARBA" id="ARBA00004496"/>
    </source>
</evidence>
<dbReference type="GO" id="GO:0005737">
    <property type="term" value="C:cytoplasm"/>
    <property type="evidence" value="ECO:0007669"/>
    <property type="project" value="UniProtKB-SubCell"/>
</dbReference>
<accession>A0A401S1H2</accession>
<dbReference type="InterPro" id="IPR003323">
    <property type="entry name" value="OTU_dom"/>
</dbReference>
<feature type="region of interest" description="Disordered" evidence="16">
    <location>
        <begin position="749"/>
        <end position="771"/>
    </location>
</feature>
<keyword evidence="9" id="KW-0479">Metal-binding</keyword>
<feature type="domain" description="A20-type" evidence="18">
    <location>
        <begin position="814"/>
        <end position="849"/>
    </location>
</feature>
<sequence length="850" mass="97612">MAAEGSLLPQFLFASNLTKTVRLRERIANDLVRPNCTNGLIHHFRSLHRYTVELFRLSHFNLRFRTKIQDALFDKAQETALQQNRNLNWCREVKKLVPLKTNGDGNCLLHATSQFMWGIQDIDPILRRTLWEALKETDTRNFKLRWQIECVRSQEFEATGLQYDTKNWDEEWEKVVKMSSVVSHLGQPGMPFDSLEEIHIFVLANILKRPIIVIADRVLRSFGTNTSLAPLHFGGIYLPLHWPPQECYKYPIVLGYDMQHFSPLVTINDRSPEIRAVPLVHNESRRFEELTVHFLIPKEEENKAKLLEDYFSLIEIPVQGVEFGTTHLIKAARLDEGNLPEDLNLVEDYYQLVNHEYKRWQQNPAESNRPAHNQIRMNNATYLGSLIEEKCATYGCLFYCSVETKPFCHECFEQAKSTKMDSNPKNGEQQQQKKKGCCRPRAELVITATTPTEPERSSRPRSAPPTAPSLSLFSETNAMKCKVPNCPFTLNVQHNGLCERCFKTRSAVPGNTTDKRTSEVRMPCRRESSSERAGSIRENTRTKPGAGNLLHQEHNRCDRCHQDTLPTINGLCNMCLLRTFQGNSTASHEDSGSFRSGHERSHSDPSQIIRNTGHLSPPDQYQTSHVWTSAVGPQVPQSSQKGRATYVPEEPKEGFQPCKNSGCHYFGTKEHEGYCTICFIEYRRNLDETVNQNRMQRNVQPSHRPPQTDPRFQNMARCQGKDCNTFGNSHFEGYCQKCFIDTQYQRYNEATGSRGHSSSNASQRRPSDRNELRSQRIKCAKNFCNNYVTSSEGELCLECRHNNRGITRDPLLNHPPKQRCHATGCDHFGNNKCNGYCNECYAFISTYGRK</sequence>
<dbReference type="InterPro" id="IPR002653">
    <property type="entry name" value="Znf_A20"/>
</dbReference>
<dbReference type="PANTHER" id="PTHR13367:SF3">
    <property type="entry name" value="TUMOR NECROSIS FACTOR ALPHA-INDUCED PROTEIN 3"/>
    <property type="match status" value="1"/>
</dbReference>
<comment type="similarity">
    <text evidence="4">Belongs to the peptidase C64 family.</text>
</comment>
<dbReference type="Pfam" id="PF01754">
    <property type="entry name" value="zf-A20"/>
    <property type="match status" value="2"/>
</dbReference>
<feature type="compositionally biased region" description="Basic and acidic residues" evidence="16">
    <location>
        <begin position="513"/>
        <end position="541"/>
    </location>
</feature>
<dbReference type="FunFam" id="3.90.70.80:FF:000011">
    <property type="entry name" value="tumor necrosis factor alpha-induced protein 3"/>
    <property type="match status" value="1"/>
</dbReference>
<evidence type="ECO:0000256" key="10">
    <source>
        <dbReference type="ARBA" id="ARBA00022771"/>
    </source>
</evidence>
<dbReference type="GO" id="GO:0004843">
    <property type="term" value="F:cysteine-type deubiquitinase activity"/>
    <property type="evidence" value="ECO:0007669"/>
    <property type="project" value="UniProtKB-EC"/>
</dbReference>
<evidence type="ECO:0000256" key="1">
    <source>
        <dbReference type="ARBA" id="ARBA00000707"/>
    </source>
</evidence>
<proteinExistence type="inferred from homology"/>
<dbReference type="GO" id="GO:0003677">
    <property type="term" value="F:DNA binding"/>
    <property type="evidence" value="ECO:0007669"/>
    <property type="project" value="InterPro"/>
</dbReference>
<keyword evidence="12" id="KW-0378">Hydrolase</keyword>
<dbReference type="GO" id="GO:0016477">
    <property type="term" value="P:cell migration"/>
    <property type="evidence" value="ECO:0007669"/>
    <property type="project" value="TreeGrafter"/>
</dbReference>
<dbReference type="GO" id="GO:0030177">
    <property type="term" value="P:positive regulation of Wnt signaling pathway"/>
    <property type="evidence" value="ECO:0007669"/>
    <property type="project" value="TreeGrafter"/>
</dbReference>
<keyword evidence="20" id="KW-1185">Reference proteome</keyword>
<dbReference type="PROSITE" id="PS50802">
    <property type="entry name" value="OTU"/>
    <property type="match status" value="1"/>
</dbReference>
<keyword evidence="10" id="KW-0863">Zinc-finger</keyword>
<comment type="catalytic activity">
    <reaction evidence="1">
        <text>Thiol-dependent hydrolysis of ester, thioester, amide, peptide and isopeptide bonds formed by the C-terminal Gly of ubiquitin (a 76-residue protein attached to proteins as an intracellular targeting signal).</text>
        <dbReference type="EC" id="3.4.19.12"/>
    </reaction>
</comment>
<evidence type="ECO:0000256" key="8">
    <source>
        <dbReference type="ARBA" id="ARBA00022670"/>
    </source>
</evidence>
<evidence type="ECO:0000256" key="9">
    <source>
        <dbReference type="ARBA" id="ARBA00022723"/>
    </source>
</evidence>
<keyword evidence="6" id="KW-0963">Cytoplasm</keyword>
<evidence type="ECO:0000256" key="11">
    <source>
        <dbReference type="ARBA" id="ARBA00022786"/>
    </source>
</evidence>
<dbReference type="GO" id="GO:0008270">
    <property type="term" value="F:zinc ion binding"/>
    <property type="evidence" value="ECO:0007669"/>
    <property type="project" value="UniProtKB-KW"/>
</dbReference>
<dbReference type="FunFam" id="4.10.240.30:FF:000001">
    <property type="entry name" value="Tumor necrosis factor alpha-induced protein 3"/>
    <property type="match status" value="1"/>
</dbReference>
<dbReference type="Proteomes" id="UP000287033">
    <property type="component" value="Unassembled WGS sequence"/>
</dbReference>
<feature type="region of interest" description="Disordered" evidence="16">
    <location>
        <begin position="418"/>
        <end position="470"/>
    </location>
</feature>
<dbReference type="GO" id="GO:1990168">
    <property type="term" value="P:protein K33-linked deubiquitination"/>
    <property type="evidence" value="ECO:0007669"/>
    <property type="project" value="TreeGrafter"/>
</dbReference>
<comment type="subcellular location">
    <subcellularLocation>
        <location evidence="3">Cytoplasm</location>
    </subcellularLocation>
    <subcellularLocation>
        <location evidence="2">Nucleus</location>
    </subcellularLocation>
</comment>
<dbReference type="EMBL" id="BEZZ01000050">
    <property type="protein sequence ID" value="GCC24227.1"/>
    <property type="molecule type" value="Genomic_DNA"/>
</dbReference>
<feature type="region of interest" description="Disordered" evidence="16">
    <location>
        <begin position="509"/>
        <end position="547"/>
    </location>
</feature>
<feature type="domain" description="A20-type" evidence="18">
    <location>
        <begin position="385"/>
        <end position="420"/>
    </location>
</feature>
<gene>
    <name evidence="19" type="ORF">chiPu_0002627</name>
</gene>
<keyword evidence="11" id="KW-0833">Ubl conjugation pathway</keyword>
<evidence type="ECO:0000256" key="5">
    <source>
        <dbReference type="ARBA" id="ARBA00012759"/>
    </source>
</evidence>
<evidence type="ECO:0000313" key="19">
    <source>
        <dbReference type="EMBL" id="GCC24227.1"/>
    </source>
</evidence>
<dbReference type="Gene3D" id="4.10.240.30">
    <property type="match status" value="3"/>
</dbReference>
<dbReference type="EC" id="3.4.19.12" evidence="5"/>
<keyword evidence="15" id="KW-0539">Nucleus</keyword>
<name>A0A401S1H2_CHIPU</name>
<organism evidence="19 20">
    <name type="scientific">Chiloscyllium punctatum</name>
    <name type="common">Brownbanded bambooshark</name>
    <name type="synonym">Hemiscyllium punctatum</name>
    <dbReference type="NCBI Taxonomy" id="137246"/>
    <lineage>
        <taxon>Eukaryota</taxon>
        <taxon>Metazoa</taxon>
        <taxon>Chordata</taxon>
        <taxon>Craniata</taxon>
        <taxon>Vertebrata</taxon>
        <taxon>Chondrichthyes</taxon>
        <taxon>Elasmobranchii</taxon>
        <taxon>Galeomorphii</taxon>
        <taxon>Galeoidea</taxon>
        <taxon>Orectolobiformes</taxon>
        <taxon>Hemiscylliidae</taxon>
        <taxon>Chiloscyllium</taxon>
    </lineage>
</organism>
<dbReference type="GO" id="GO:0005634">
    <property type="term" value="C:nucleus"/>
    <property type="evidence" value="ECO:0007669"/>
    <property type="project" value="UniProtKB-SubCell"/>
</dbReference>
<comment type="caution">
    <text evidence="19">The sequence shown here is derived from an EMBL/GenBank/DDBJ whole genome shotgun (WGS) entry which is preliminary data.</text>
</comment>
<dbReference type="OrthoDB" id="10064699at2759"/>